<dbReference type="AlphaFoldDB" id="A0A317Q9W6"/>
<dbReference type="OrthoDB" id="9810445at2"/>
<dbReference type="GO" id="GO:0004222">
    <property type="term" value="F:metalloendopeptidase activity"/>
    <property type="evidence" value="ECO:0007669"/>
    <property type="project" value="InterPro"/>
</dbReference>
<dbReference type="Gene3D" id="3.30.2010.10">
    <property type="entry name" value="Metalloproteases ('zincins'), catalytic domain"/>
    <property type="match status" value="1"/>
</dbReference>
<dbReference type="GO" id="GO:0016020">
    <property type="term" value="C:membrane"/>
    <property type="evidence" value="ECO:0007669"/>
    <property type="project" value="InterPro"/>
</dbReference>
<name>A0A317Q9W6_9GAMM</name>
<comment type="caution">
    <text evidence="10">The sequence shown here is derived from an EMBL/GenBank/DDBJ whole genome shotgun (WGS) entry which is preliminary data.</text>
</comment>
<feature type="active site" description="Proton donor" evidence="8">
    <location>
        <position position="225"/>
    </location>
</feature>
<dbReference type="PANTHER" id="PTHR22726:SF1">
    <property type="entry name" value="METALLOENDOPEPTIDASE OMA1, MITOCHONDRIAL"/>
    <property type="match status" value="1"/>
</dbReference>
<keyword evidence="2 8" id="KW-0479">Metal-binding</keyword>
<evidence type="ECO:0000256" key="6">
    <source>
        <dbReference type="ARBA" id="ARBA00022833"/>
    </source>
</evidence>
<feature type="domain" description="Peptidase M48" evidence="9">
    <location>
        <begin position="93"/>
        <end position="279"/>
    </location>
</feature>
<sequence precursor="true">MQLKRHLALSSKSKTSPKAALKTSVGAFSAIALSLLLSLSATTSTPVSAQDRLPEIGTAGAGVMSIERELIYGDLYMRQIRATAPLIHDPVLDEYLHDMGSRMVRVTDNVRFPYTFFWVNNDAINAFAFFGGHIGVHTGLIAAARTESELAAVVGHEIAHVSQRHIVRNMERMQANSATTMSAFLGSLLLAVINPTLGMAAMTTTTAGAQQVQINYTRQFEQEADRVGIDILARAGFDPNGAPDFFGRLAEQYRYATRLPEFLQTHPYTESRVADTRQRVALMPRVVKRDEQQFWLAKIRAETRHLRQKSEAELQRAMSSNVAEYATAARYGLAIWYLDNNQHQQAAATLAPLLQADPRNTFYLDVQTDILLGQERYDEALRLLEQAYMRQPNERTITLNFANAAVKARKFQLAIDLLRDFLQRNPQDIVSLDLLSTAYRLNGNISGMYEVQADLAALHGAFDQSINYLHSAHKQNAHDLDKRRLQARIDKLMEQKRQVDELRN</sequence>
<comment type="similarity">
    <text evidence="8">Belongs to the peptidase M48 family. BepA subfamily.</text>
</comment>
<dbReference type="RefSeq" id="WP_110075307.1">
    <property type="nucleotide sequence ID" value="NZ_QGTT01000003.1"/>
</dbReference>
<accession>A0A317Q9W6</accession>
<organism evidence="10 11">
    <name type="scientific">Pseudidiomarina maritima</name>
    <dbReference type="NCBI Taxonomy" id="519453"/>
    <lineage>
        <taxon>Bacteria</taxon>
        <taxon>Pseudomonadati</taxon>
        <taxon>Pseudomonadota</taxon>
        <taxon>Gammaproteobacteria</taxon>
        <taxon>Alteromonadales</taxon>
        <taxon>Idiomarinaceae</taxon>
        <taxon>Pseudidiomarina</taxon>
    </lineage>
</organism>
<reference evidence="10 11" key="1">
    <citation type="submission" date="2018-05" db="EMBL/GenBank/DDBJ databases">
        <title>Freshwater and sediment microbial communities from various areas in North America, analyzing microbe dynamics in response to fracking.</title>
        <authorList>
            <person name="Lamendella R."/>
        </authorList>
    </citation>
    <scope>NUCLEOTIDE SEQUENCE [LARGE SCALE GENOMIC DNA]</scope>
    <source>
        <strain evidence="10 11">125B1</strain>
    </source>
</reference>
<feature type="signal peptide" evidence="8">
    <location>
        <begin position="1"/>
        <end position="49"/>
    </location>
</feature>
<evidence type="ECO:0000256" key="8">
    <source>
        <dbReference type="HAMAP-Rule" id="MF_00997"/>
    </source>
</evidence>
<evidence type="ECO:0000313" key="10">
    <source>
        <dbReference type="EMBL" id="PWW14411.1"/>
    </source>
</evidence>
<comment type="subcellular location">
    <subcellularLocation>
        <location evidence="8">Periplasm</location>
    </subcellularLocation>
</comment>
<keyword evidence="5 8" id="KW-0378">Hydrolase</keyword>
<dbReference type="SUPFAM" id="SSF48452">
    <property type="entry name" value="TPR-like"/>
    <property type="match status" value="1"/>
</dbReference>
<evidence type="ECO:0000256" key="5">
    <source>
        <dbReference type="ARBA" id="ARBA00022801"/>
    </source>
</evidence>
<dbReference type="InterPro" id="IPR051156">
    <property type="entry name" value="Mito/Outer_Membr_Metalloprot"/>
</dbReference>
<dbReference type="HAMAP" id="MF_00997">
    <property type="entry name" value="Protease_BepA"/>
    <property type="match status" value="1"/>
</dbReference>
<gene>
    <name evidence="10" type="ORF">DET45_103103</name>
</gene>
<dbReference type="GO" id="GO:0042597">
    <property type="term" value="C:periplasmic space"/>
    <property type="evidence" value="ECO:0007669"/>
    <property type="project" value="UniProtKB-SubCell"/>
</dbReference>
<dbReference type="GO" id="GO:0008270">
    <property type="term" value="F:zinc ion binding"/>
    <property type="evidence" value="ECO:0007669"/>
    <property type="project" value="UniProtKB-UniRule"/>
</dbReference>
<keyword evidence="3 8" id="KW-0732">Signal</keyword>
<dbReference type="GO" id="GO:0051603">
    <property type="term" value="P:proteolysis involved in protein catabolic process"/>
    <property type="evidence" value="ECO:0007669"/>
    <property type="project" value="TreeGrafter"/>
</dbReference>
<evidence type="ECO:0000256" key="2">
    <source>
        <dbReference type="ARBA" id="ARBA00022723"/>
    </source>
</evidence>
<protein>
    <recommendedName>
        <fullName evidence="8">Putative beta-barrel assembly-enhancing protease</fullName>
        <ecNumber evidence="8">3.4.-.-</ecNumber>
    </recommendedName>
</protein>
<dbReference type="Pfam" id="PF01435">
    <property type="entry name" value="Peptidase_M48"/>
    <property type="match status" value="1"/>
</dbReference>
<dbReference type="InterPro" id="IPR011990">
    <property type="entry name" value="TPR-like_helical_dom_sf"/>
</dbReference>
<feature type="active site" evidence="8">
    <location>
        <position position="157"/>
    </location>
</feature>
<keyword evidence="6 8" id="KW-0862">Zinc</keyword>
<dbReference type="PANTHER" id="PTHR22726">
    <property type="entry name" value="METALLOENDOPEPTIDASE OMA1"/>
    <property type="match status" value="1"/>
</dbReference>
<keyword evidence="11" id="KW-1185">Reference proteome</keyword>
<evidence type="ECO:0000256" key="3">
    <source>
        <dbReference type="ARBA" id="ARBA00022729"/>
    </source>
</evidence>
<evidence type="ECO:0000256" key="1">
    <source>
        <dbReference type="ARBA" id="ARBA00022670"/>
    </source>
</evidence>
<dbReference type="EC" id="3.4.-.-" evidence="8"/>
<feature type="binding site" evidence="8">
    <location>
        <position position="156"/>
    </location>
    <ligand>
        <name>Zn(2+)</name>
        <dbReference type="ChEBI" id="CHEBI:29105"/>
        <note>catalytic</note>
    </ligand>
</feature>
<keyword evidence="1 8" id="KW-0645">Protease</keyword>
<dbReference type="Proteomes" id="UP000246964">
    <property type="component" value="Unassembled WGS sequence"/>
</dbReference>
<evidence type="ECO:0000256" key="7">
    <source>
        <dbReference type="ARBA" id="ARBA00023049"/>
    </source>
</evidence>
<keyword evidence="7 8" id="KW-0482">Metalloprotease</keyword>
<feature type="chain" id="PRO_5016471728" description="Putative beta-barrel assembly-enhancing protease" evidence="8">
    <location>
        <begin position="50"/>
        <end position="504"/>
    </location>
</feature>
<dbReference type="EMBL" id="QGTT01000003">
    <property type="protein sequence ID" value="PWW14411.1"/>
    <property type="molecule type" value="Genomic_DNA"/>
</dbReference>
<feature type="binding site" evidence="8">
    <location>
        <position position="221"/>
    </location>
    <ligand>
        <name>Zn(2+)</name>
        <dbReference type="ChEBI" id="CHEBI:29105"/>
        <note>catalytic</note>
    </ligand>
</feature>
<dbReference type="Gene3D" id="1.25.40.10">
    <property type="entry name" value="Tetratricopeptide repeat domain"/>
    <property type="match status" value="1"/>
</dbReference>
<comment type="cofactor">
    <cofactor evidence="8">
        <name>Zn(2+)</name>
        <dbReference type="ChEBI" id="CHEBI:29105"/>
    </cofactor>
    <text evidence="8">Binds 1 zinc ion per subunit.</text>
</comment>
<dbReference type="CDD" id="cd07333">
    <property type="entry name" value="M48C_bepA_like"/>
    <property type="match status" value="1"/>
</dbReference>
<proteinExistence type="inferred from homology"/>
<evidence type="ECO:0000313" key="11">
    <source>
        <dbReference type="Proteomes" id="UP000246964"/>
    </source>
</evidence>
<dbReference type="InterPro" id="IPR030873">
    <property type="entry name" value="Protease_BepA"/>
</dbReference>
<comment type="function">
    <text evidence="8">Functions as both a chaperone and a metalloprotease. Maintains the integrity of the outer membrane by promoting either the assembly or the elimination of outer membrane proteins, depending on their folding state.</text>
</comment>
<feature type="binding site" evidence="8">
    <location>
        <position position="160"/>
    </location>
    <ligand>
        <name>Zn(2+)</name>
        <dbReference type="ChEBI" id="CHEBI:29105"/>
        <note>catalytic</note>
    </ligand>
</feature>
<keyword evidence="4 8" id="KW-0574">Periplasm</keyword>
<dbReference type="InterPro" id="IPR001915">
    <property type="entry name" value="Peptidase_M48"/>
</dbReference>
<dbReference type="Pfam" id="PF14559">
    <property type="entry name" value="TPR_19"/>
    <property type="match status" value="1"/>
</dbReference>
<evidence type="ECO:0000259" key="9">
    <source>
        <dbReference type="Pfam" id="PF01435"/>
    </source>
</evidence>
<evidence type="ECO:0000256" key="4">
    <source>
        <dbReference type="ARBA" id="ARBA00022764"/>
    </source>
</evidence>